<name>A0A0A9HKP3_ARUDO</name>
<reference evidence="1" key="2">
    <citation type="journal article" date="2015" name="Data Brief">
        <title>Shoot transcriptome of the giant reed, Arundo donax.</title>
        <authorList>
            <person name="Barrero R.A."/>
            <person name="Guerrero F.D."/>
            <person name="Moolhuijzen P."/>
            <person name="Goolsby J.A."/>
            <person name="Tidwell J."/>
            <person name="Bellgard S.E."/>
            <person name="Bellgard M.I."/>
        </authorList>
    </citation>
    <scope>NUCLEOTIDE SEQUENCE</scope>
    <source>
        <tissue evidence="1">Shoot tissue taken approximately 20 cm above the soil surface</tissue>
    </source>
</reference>
<sequence length="31" mass="3570">MKKEYNHPYQHTVNCAKHDCDSVHVQTGSLV</sequence>
<accession>A0A0A9HKP3</accession>
<dbReference type="EMBL" id="GBRH01160574">
    <property type="protein sequence ID" value="JAE37322.1"/>
    <property type="molecule type" value="Transcribed_RNA"/>
</dbReference>
<dbReference type="AlphaFoldDB" id="A0A0A9HKP3"/>
<protein>
    <submittedName>
        <fullName evidence="1">Uncharacterized protein</fullName>
    </submittedName>
</protein>
<organism evidence="1">
    <name type="scientific">Arundo donax</name>
    <name type="common">Giant reed</name>
    <name type="synonym">Donax arundinaceus</name>
    <dbReference type="NCBI Taxonomy" id="35708"/>
    <lineage>
        <taxon>Eukaryota</taxon>
        <taxon>Viridiplantae</taxon>
        <taxon>Streptophyta</taxon>
        <taxon>Embryophyta</taxon>
        <taxon>Tracheophyta</taxon>
        <taxon>Spermatophyta</taxon>
        <taxon>Magnoliopsida</taxon>
        <taxon>Liliopsida</taxon>
        <taxon>Poales</taxon>
        <taxon>Poaceae</taxon>
        <taxon>PACMAD clade</taxon>
        <taxon>Arundinoideae</taxon>
        <taxon>Arundineae</taxon>
        <taxon>Arundo</taxon>
    </lineage>
</organism>
<reference evidence="1" key="1">
    <citation type="submission" date="2014-09" db="EMBL/GenBank/DDBJ databases">
        <authorList>
            <person name="Magalhaes I.L.F."/>
            <person name="Oliveira U."/>
            <person name="Santos F.R."/>
            <person name="Vidigal T.H.D.A."/>
            <person name="Brescovit A.D."/>
            <person name="Santos A.J."/>
        </authorList>
    </citation>
    <scope>NUCLEOTIDE SEQUENCE</scope>
    <source>
        <tissue evidence="1">Shoot tissue taken approximately 20 cm above the soil surface</tissue>
    </source>
</reference>
<proteinExistence type="predicted"/>
<evidence type="ECO:0000313" key="1">
    <source>
        <dbReference type="EMBL" id="JAE37322.1"/>
    </source>
</evidence>